<dbReference type="Pfam" id="PF14543">
    <property type="entry name" value="TAXi_N"/>
    <property type="match status" value="1"/>
</dbReference>
<evidence type="ECO:0000256" key="2">
    <source>
        <dbReference type="ARBA" id="ARBA00022670"/>
    </source>
</evidence>
<feature type="transmembrane region" description="Helical" evidence="7">
    <location>
        <begin position="44"/>
        <end position="63"/>
    </location>
</feature>
<keyword evidence="3" id="KW-0064">Aspartyl protease</keyword>
<keyword evidence="5" id="KW-0325">Glycoprotein</keyword>
<feature type="domain" description="Peptidase A1" evidence="8">
    <location>
        <begin position="122"/>
        <end position="502"/>
    </location>
</feature>
<keyword evidence="7" id="KW-0812">Transmembrane</keyword>
<dbReference type="PANTHER" id="PTHR13683">
    <property type="entry name" value="ASPARTYL PROTEASES"/>
    <property type="match status" value="1"/>
</dbReference>
<organism evidence="9 10">
    <name type="scientific">Zingiber officinale</name>
    <name type="common">Ginger</name>
    <name type="synonym">Amomum zingiber</name>
    <dbReference type="NCBI Taxonomy" id="94328"/>
    <lineage>
        <taxon>Eukaryota</taxon>
        <taxon>Viridiplantae</taxon>
        <taxon>Streptophyta</taxon>
        <taxon>Embryophyta</taxon>
        <taxon>Tracheophyta</taxon>
        <taxon>Spermatophyta</taxon>
        <taxon>Magnoliopsida</taxon>
        <taxon>Liliopsida</taxon>
        <taxon>Zingiberales</taxon>
        <taxon>Zingiberaceae</taxon>
        <taxon>Zingiber</taxon>
    </lineage>
</organism>
<evidence type="ECO:0000256" key="1">
    <source>
        <dbReference type="ARBA" id="ARBA00007447"/>
    </source>
</evidence>
<comment type="caution">
    <text evidence="9">The sequence shown here is derived from an EMBL/GenBank/DDBJ whole genome shotgun (WGS) entry which is preliminary data.</text>
</comment>
<reference evidence="9 10" key="1">
    <citation type="submission" date="2020-08" db="EMBL/GenBank/DDBJ databases">
        <title>Plant Genome Project.</title>
        <authorList>
            <person name="Zhang R.-G."/>
        </authorList>
    </citation>
    <scope>NUCLEOTIDE SEQUENCE [LARGE SCALE GENOMIC DNA]</scope>
    <source>
        <tissue evidence="9">Rhizome</tissue>
    </source>
</reference>
<dbReference type="InterPro" id="IPR021109">
    <property type="entry name" value="Peptidase_aspartic_dom_sf"/>
</dbReference>
<dbReference type="PRINTS" id="PR00792">
    <property type="entry name" value="PEPSIN"/>
</dbReference>
<dbReference type="PROSITE" id="PS51767">
    <property type="entry name" value="PEPTIDASE_A1"/>
    <property type="match status" value="1"/>
</dbReference>
<evidence type="ECO:0000259" key="8">
    <source>
        <dbReference type="PROSITE" id="PS51767"/>
    </source>
</evidence>
<evidence type="ECO:0000313" key="9">
    <source>
        <dbReference type="EMBL" id="KAG6484286.1"/>
    </source>
</evidence>
<dbReference type="Gene3D" id="2.40.70.10">
    <property type="entry name" value="Acid Proteases"/>
    <property type="match status" value="2"/>
</dbReference>
<gene>
    <name evidence="9" type="ORF">ZIOFF_061082</name>
</gene>
<name>A0A8J5FCH1_ZINOF</name>
<proteinExistence type="inferred from homology"/>
<evidence type="ECO:0000256" key="7">
    <source>
        <dbReference type="SAM" id="Phobius"/>
    </source>
</evidence>
<sequence length="562" mass="60107">MLPNCSWRWHNPLPSSPPPPLRWAAASYRPGGGRMAVGGREMRVPQVILLFAAAVALVAVGPMDGAFPARLKLLRSLPHRGVHLGHLLARDRARHGRSLLAASGLVNFPVEGSSNPFTVGLYYTHVKLGNPAKEYYVQIDTGSDVLWVTCNPCDGCPTSSGLDVDCMHELSFGGMQIQLGFYEPDKSSTSSVITCFDELCTSAVQNGEAFCSIGSSGNACSYSFQYGDGSGTAGFYVHDIMHLDTVTANSESLNSSAQIVFGCSNSQTGDLSKSDKAVGGILGFGQNGLSVISQLSAMGVAPPVFSHCLKGSDNGGGILVLGEILAPGIAYTPLVPAQPHYNVFLESIAVNDQPLSIDQSAFTTTNLQGTIVDSGTTLVYLAEQIYVTLINAMHGSVSSSVRSIPTDSGNECFITSSSLDESFPSITLNFKGGASMLLTPEDYLLKQGIVVSSIDFDVQDYTDIWCLGLQNNHGSGVTILGDLVLKDKIVVYDLANQRVGWRSYDCSQSVNVSISSGKNQDRFLNASQIVISQSSQIIYDKLLWTMTGFVLVYTLFANRLLR</sequence>
<evidence type="ECO:0000256" key="3">
    <source>
        <dbReference type="ARBA" id="ARBA00022750"/>
    </source>
</evidence>
<accession>A0A8J5FCH1</accession>
<keyword evidence="2" id="KW-0645">Protease</keyword>
<dbReference type="SUPFAM" id="SSF50630">
    <property type="entry name" value="Acid proteases"/>
    <property type="match status" value="1"/>
</dbReference>
<keyword evidence="10" id="KW-1185">Reference proteome</keyword>
<dbReference type="PANTHER" id="PTHR13683:SF875">
    <property type="entry name" value="EUKARYOTIC ASPARTYL PROTEASE FAMILY PROTEIN"/>
    <property type="match status" value="1"/>
</dbReference>
<keyword evidence="7" id="KW-1133">Transmembrane helix</keyword>
<dbReference type="GO" id="GO:0006508">
    <property type="term" value="P:proteolysis"/>
    <property type="evidence" value="ECO:0007669"/>
    <property type="project" value="UniProtKB-KW"/>
</dbReference>
<feature type="active site" evidence="6">
    <location>
        <position position="140"/>
    </location>
</feature>
<dbReference type="InterPro" id="IPR001461">
    <property type="entry name" value="Aspartic_peptidase_A1"/>
</dbReference>
<dbReference type="AlphaFoldDB" id="A0A8J5FCH1"/>
<dbReference type="Pfam" id="PF14541">
    <property type="entry name" value="TAXi_C"/>
    <property type="match status" value="1"/>
</dbReference>
<dbReference type="GO" id="GO:0004190">
    <property type="term" value="F:aspartic-type endopeptidase activity"/>
    <property type="evidence" value="ECO:0007669"/>
    <property type="project" value="UniProtKB-KW"/>
</dbReference>
<dbReference type="FunFam" id="2.40.70.10:FF:000018">
    <property type="entry name" value="Aspartic proteinase-like protein 2"/>
    <property type="match status" value="1"/>
</dbReference>
<dbReference type="CDD" id="cd05476">
    <property type="entry name" value="pepsin_A_like_plant"/>
    <property type="match status" value="1"/>
</dbReference>
<keyword evidence="7" id="KW-0472">Membrane</keyword>
<dbReference type="InterPro" id="IPR034161">
    <property type="entry name" value="Pepsin-like_plant"/>
</dbReference>
<dbReference type="InterPro" id="IPR032799">
    <property type="entry name" value="TAXi_C"/>
</dbReference>
<keyword evidence="4" id="KW-0378">Hydrolase</keyword>
<evidence type="ECO:0000256" key="4">
    <source>
        <dbReference type="ARBA" id="ARBA00022801"/>
    </source>
</evidence>
<dbReference type="InterPro" id="IPR033121">
    <property type="entry name" value="PEPTIDASE_A1"/>
</dbReference>
<feature type="transmembrane region" description="Helical" evidence="7">
    <location>
        <begin position="542"/>
        <end position="561"/>
    </location>
</feature>
<feature type="active site" evidence="6">
    <location>
        <position position="373"/>
    </location>
</feature>
<evidence type="ECO:0000313" key="10">
    <source>
        <dbReference type="Proteomes" id="UP000734854"/>
    </source>
</evidence>
<evidence type="ECO:0000256" key="6">
    <source>
        <dbReference type="PIRSR" id="PIRSR601461-1"/>
    </source>
</evidence>
<evidence type="ECO:0000256" key="5">
    <source>
        <dbReference type="ARBA" id="ARBA00023180"/>
    </source>
</evidence>
<dbReference type="Proteomes" id="UP000734854">
    <property type="component" value="Unassembled WGS sequence"/>
</dbReference>
<dbReference type="InterPro" id="IPR032861">
    <property type="entry name" value="TAXi_N"/>
</dbReference>
<protein>
    <recommendedName>
        <fullName evidence="8">Peptidase A1 domain-containing protein</fullName>
    </recommendedName>
</protein>
<dbReference type="EMBL" id="JACMSC010000016">
    <property type="protein sequence ID" value="KAG6484286.1"/>
    <property type="molecule type" value="Genomic_DNA"/>
</dbReference>
<comment type="similarity">
    <text evidence="1">Belongs to the peptidase A1 family.</text>
</comment>